<evidence type="ECO:0000313" key="13">
    <source>
        <dbReference type="Proteomes" id="UP000288805"/>
    </source>
</evidence>
<feature type="domain" description="Reverse transcriptase RNase H-like" evidence="11">
    <location>
        <begin position="614"/>
        <end position="693"/>
    </location>
</feature>
<evidence type="ECO:0000256" key="8">
    <source>
        <dbReference type="SAM" id="Phobius"/>
    </source>
</evidence>
<dbReference type="CDD" id="cd01647">
    <property type="entry name" value="RT_LTR"/>
    <property type="match status" value="1"/>
</dbReference>
<evidence type="ECO:0000256" key="3">
    <source>
        <dbReference type="ARBA" id="ARBA00022722"/>
    </source>
</evidence>
<dbReference type="CDD" id="cd09279">
    <property type="entry name" value="RNase_HI_like"/>
    <property type="match status" value="1"/>
</dbReference>
<dbReference type="PANTHER" id="PTHR48475">
    <property type="entry name" value="RIBONUCLEASE H"/>
    <property type="match status" value="1"/>
</dbReference>
<evidence type="ECO:0000313" key="12">
    <source>
        <dbReference type="EMBL" id="RVW67860.1"/>
    </source>
</evidence>
<gene>
    <name evidence="12" type="primary">pol_587</name>
    <name evidence="12" type="ORF">CK203_063356</name>
</gene>
<protein>
    <submittedName>
        <fullName evidence="12">Retrovirus-related Pol polyprotein from transposon 297</fullName>
    </submittedName>
</protein>
<evidence type="ECO:0000256" key="4">
    <source>
        <dbReference type="ARBA" id="ARBA00022759"/>
    </source>
</evidence>
<dbReference type="Pfam" id="PF13456">
    <property type="entry name" value="RVT_3"/>
    <property type="match status" value="1"/>
</dbReference>
<dbReference type="InterPro" id="IPR002156">
    <property type="entry name" value="RNaseH_domain"/>
</dbReference>
<dbReference type="InterPro" id="IPR041373">
    <property type="entry name" value="RT_RNaseH"/>
</dbReference>
<dbReference type="GO" id="GO:0003676">
    <property type="term" value="F:nucleic acid binding"/>
    <property type="evidence" value="ECO:0007669"/>
    <property type="project" value="InterPro"/>
</dbReference>
<dbReference type="Pfam" id="PF17917">
    <property type="entry name" value="RT_RNaseH"/>
    <property type="match status" value="1"/>
</dbReference>
<dbReference type="SUPFAM" id="SSF56672">
    <property type="entry name" value="DNA/RNA polymerases"/>
    <property type="match status" value="1"/>
</dbReference>
<evidence type="ECO:0000259" key="9">
    <source>
        <dbReference type="Pfam" id="PF00078"/>
    </source>
</evidence>
<dbReference type="SUPFAM" id="SSF53098">
    <property type="entry name" value="Ribonuclease H-like"/>
    <property type="match status" value="2"/>
</dbReference>
<evidence type="ECO:0000256" key="7">
    <source>
        <dbReference type="SAM" id="MobiDB-lite"/>
    </source>
</evidence>
<dbReference type="GO" id="GO:0004523">
    <property type="term" value="F:RNA-DNA hybrid ribonuclease activity"/>
    <property type="evidence" value="ECO:0007669"/>
    <property type="project" value="InterPro"/>
</dbReference>
<keyword evidence="6" id="KW-0695">RNA-directed DNA polymerase</keyword>
<dbReference type="InterPro" id="IPR043502">
    <property type="entry name" value="DNA/RNA_pol_sf"/>
</dbReference>
<evidence type="ECO:0000256" key="5">
    <source>
        <dbReference type="ARBA" id="ARBA00022801"/>
    </source>
</evidence>
<keyword evidence="2" id="KW-0548">Nucleotidyltransferase</keyword>
<dbReference type="Gene3D" id="3.30.70.270">
    <property type="match status" value="2"/>
</dbReference>
<keyword evidence="5" id="KW-0378">Hydrolase</keyword>
<evidence type="ECO:0000256" key="2">
    <source>
        <dbReference type="ARBA" id="ARBA00022695"/>
    </source>
</evidence>
<dbReference type="GO" id="GO:0003964">
    <property type="term" value="F:RNA-directed DNA polymerase activity"/>
    <property type="evidence" value="ECO:0007669"/>
    <property type="project" value="UniProtKB-KW"/>
</dbReference>
<feature type="region of interest" description="Disordered" evidence="7">
    <location>
        <begin position="301"/>
        <end position="321"/>
    </location>
</feature>
<dbReference type="InterPro" id="IPR012337">
    <property type="entry name" value="RNaseH-like_sf"/>
</dbReference>
<name>A0A438G6M0_VITVI</name>
<dbReference type="EMBL" id="QGNW01000562">
    <property type="protein sequence ID" value="RVW67860.1"/>
    <property type="molecule type" value="Genomic_DNA"/>
</dbReference>
<dbReference type="Gene3D" id="3.30.420.10">
    <property type="entry name" value="Ribonuclease H-like superfamily/Ribonuclease H"/>
    <property type="match status" value="3"/>
</dbReference>
<feature type="domain" description="Reverse transcriptase" evidence="9">
    <location>
        <begin position="408"/>
        <end position="560"/>
    </location>
</feature>
<accession>A0A438G6M0</accession>
<keyword evidence="8" id="KW-0812">Transmembrane</keyword>
<dbReference type="Pfam" id="PF00078">
    <property type="entry name" value="RVT_1"/>
    <property type="match status" value="1"/>
</dbReference>
<evidence type="ECO:0000256" key="6">
    <source>
        <dbReference type="ARBA" id="ARBA00022918"/>
    </source>
</evidence>
<evidence type="ECO:0000259" key="10">
    <source>
        <dbReference type="Pfam" id="PF13456"/>
    </source>
</evidence>
<reference evidence="12 13" key="1">
    <citation type="journal article" date="2018" name="PLoS Genet.">
        <title>Population sequencing reveals clonal diversity and ancestral inbreeding in the grapevine cultivar Chardonnay.</title>
        <authorList>
            <person name="Roach M.J."/>
            <person name="Johnson D.L."/>
            <person name="Bohlmann J."/>
            <person name="van Vuuren H.J."/>
            <person name="Jones S.J."/>
            <person name="Pretorius I.S."/>
            <person name="Schmidt S.A."/>
            <person name="Borneman A.R."/>
        </authorList>
    </citation>
    <scope>NUCLEOTIDE SEQUENCE [LARGE SCALE GENOMIC DNA]</scope>
    <source>
        <strain evidence="13">cv. Chardonnay</strain>
        <tissue evidence="12">Leaf</tissue>
    </source>
</reference>
<keyword evidence="8" id="KW-0472">Membrane</keyword>
<dbReference type="Gene3D" id="1.10.340.70">
    <property type="match status" value="1"/>
</dbReference>
<dbReference type="InterPro" id="IPR036397">
    <property type="entry name" value="RNaseH_sf"/>
</dbReference>
<organism evidence="12 13">
    <name type="scientific">Vitis vinifera</name>
    <name type="common">Grape</name>
    <dbReference type="NCBI Taxonomy" id="29760"/>
    <lineage>
        <taxon>Eukaryota</taxon>
        <taxon>Viridiplantae</taxon>
        <taxon>Streptophyta</taxon>
        <taxon>Embryophyta</taxon>
        <taxon>Tracheophyta</taxon>
        <taxon>Spermatophyta</taxon>
        <taxon>Magnoliopsida</taxon>
        <taxon>eudicotyledons</taxon>
        <taxon>Gunneridae</taxon>
        <taxon>Pentapetalae</taxon>
        <taxon>rosids</taxon>
        <taxon>Vitales</taxon>
        <taxon>Vitaceae</taxon>
        <taxon>Viteae</taxon>
        <taxon>Vitis</taxon>
    </lineage>
</organism>
<evidence type="ECO:0000259" key="11">
    <source>
        <dbReference type="Pfam" id="PF17917"/>
    </source>
</evidence>
<comment type="caution">
    <text evidence="12">The sequence shown here is derived from an EMBL/GenBank/DDBJ whole genome shotgun (WGS) entry which is preliminary data.</text>
</comment>
<sequence length="1877" mass="212160">MGTLEIELLIGLTTFVAVFQVLRIPTSFNLLLGRPWIHRAGAIPSSLHQKTLEMEDFCRDFVAMSFDQHSSTVVLNIMRNMSYLPGMGLGRRQHGPSEFIAFSDRDVPFGLGFIPTKADYRHMARLCREREAELQRLVQQLQLSDGAPGPSTSVLIAPPSLDRTSLMTLCFPEEIDDHGTFAEIRDVVDGAVPRDEVSFLEIAEEIQVAPTPEVVEDVIVAVDLFDGPVDLVEVASDLVDPPLSFYVLSGFVSCHDYVFDFSSMDLSTFEYLPVSHVIDLSAPSSPTSQIFDIDDEIAQHDSYDDSSSTSDSGPVDERVSPTVGDTEIVDFGTVDQPKELRIGSDLSVDERDSLIQLVGAYLDVFAWSYEDMLGLDPSIVKEEIQKQLSVGFLSVVEYPEWLANVVPVPKKDGKVRVCVDFQDLNKASPKDDFPLPHIDMLVDSTTGHSKLSFMDGFSGYSQVLMAPEDMEKMSFITEWGTYCYRVMPFGLKNAGATYQRATTTLFHDMMHRDVEVYVDDMIVKSRDRPDHLAALERKLLGYMVSERGIEVDPDKIKAILDMLAPRIEREVRGFLGRLQYISRFIARLTDILSARIREDPRVLVVTPVLAPPTPGRPLLLYLSVSDVALGCMLAQLDDWGKDRAIYYLSKRMLDYETRYVMIERYCLALVWATRRLRHDRKSIRGSIVADHLASLLVSDGRAIDDDFPDEDVAAVTSLLGWRIYFDGAANHSGYGIGVLLISPHGDHIPRSVRLAFSDQHPAQNNIVEYEACILGLETTLELGIRQMEVFGDSNMVLRQIQGEWKTRDAKLRPYHAYLELLVGKFDDLRYIHLPRAQNQFADDLATLTSMIDLPIDATVRPLLIESRSDPAYCCLIDDAEPDDGLPWYHDIYHFLRLGVYPEAATTKDKRALRQLAARFVICGETLYRRSLDGMLLLCLDRTSADQVMGEVHAGVCGPHMGGHMLARKIMRTSYFWLTMETDCCQFVQRLWGIDIIGKISPKSSSGHEFILVAIDYFTKWVEAASYARLTSSGVASFIRSHIISRYGVPHEPQTNGAVEAANKNIKRILRRMVETSRDWSEKLPFSLWACQTSFRTSTGVTPYSLIPEADWAQARFDQLNLLDERRLRAADHVHAYQRKMARTFKKRARPRPLRIGDLVLKVIRGLIKDPRGKFRPNWSGPYFIQGVDPRGRRMVDGFRWKPILRANQCGSAKEREFWVTLALGSVFIRYRHHPWGSFVHVQDIVMLLLLEVASLMCRTDSVVFGLPGLLARSLSLTGCSLRHGHDRYLAKAPEILPARSALLDTWMPSCLSIWELCAYSHLRDVHRDDDLFAIFTMIPQWSLSGVTQLGLHFATLRCHHAFLPGDAPLIYGSDSVVHGIFLISVKMCGSPTDWHDRPQFRVVILRRSYLRRVDSRVTIFSGVHVRSFVRPHGGTLELLGQIRYIRCHTGAYLPHLSRKTIVLSQILHSFPQSRYTVFALLIVILVIFVGMSFQWSMMFRASFGLVESLSDPSSRLRFAAACHAGAYFPPHHFSVSAFRAIPITSQYRRSEPSSSHFRFRRSEPLLLSIGVQSHPHHFLSHHFSVSAFRAILITFQYRRSEPSPSLLSIGVQSHPRHIFSFGVQSHHFSVSAFRAILITSQYQRSEPSHLRLAFGAIVITPQFDVHCNIPSFGIQSHHHIFVRCSEPSSLPSLTFTVAFPVSAFRTIVTTPQFDVHCRIPGFDVQSCHHIFVRRSEPSSLLLSLTFRVTFSVSAFRAITVAFSVFDDQSHHHCRILEPSLSHSGFGVQSRHHLLARLLEPPCLLVYDVQSQPSLSLLSLTFRVAFSVSVFKAVIISQLDVHSHLADFDIETPPPVYDCCFRWIIGSLTPWVQSSRRT</sequence>
<dbReference type="PANTHER" id="PTHR48475:SF1">
    <property type="entry name" value="RNASE H TYPE-1 DOMAIN-CONTAINING PROTEIN"/>
    <property type="match status" value="1"/>
</dbReference>
<keyword evidence="4" id="KW-0255">Endonuclease</keyword>
<feature type="domain" description="RNase H type-1" evidence="10">
    <location>
        <begin position="732"/>
        <end position="846"/>
    </location>
</feature>
<proteinExistence type="predicted"/>
<dbReference type="InterPro" id="IPR043128">
    <property type="entry name" value="Rev_trsase/Diguanyl_cyclase"/>
</dbReference>
<keyword evidence="1" id="KW-0808">Transferase</keyword>
<keyword evidence="8" id="KW-1133">Transmembrane helix</keyword>
<dbReference type="Proteomes" id="UP000288805">
    <property type="component" value="Unassembled WGS sequence"/>
</dbReference>
<dbReference type="InterPro" id="IPR000477">
    <property type="entry name" value="RT_dom"/>
</dbReference>
<dbReference type="Gene3D" id="3.10.10.10">
    <property type="entry name" value="HIV Type 1 Reverse Transcriptase, subunit A, domain 1"/>
    <property type="match status" value="1"/>
</dbReference>
<evidence type="ECO:0000256" key="1">
    <source>
        <dbReference type="ARBA" id="ARBA00022679"/>
    </source>
</evidence>
<keyword evidence="3" id="KW-0540">Nuclease</keyword>
<feature type="transmembrane region" description="Helical" evidence="8">
    <location>
        <begin position="1475"/>
        <end position="1493"/>
    </location>
</feature>